<proteinExistence type="predicted"/>
<evidence type="ECO:0000256" key="3">
    <source>
        <dbReference type="ARBA" id="ARBA00023004"/>
    </source>
</evidence>
<dbReference type="InterPro" id="IPR017941">
    <property type="entry name" value="Rieske_2Fe-2S"/>
</dbReference>
<evidence type="ECO:0000256" key="2">
    <source>
        <dbReference type="ARBA" id="ARBA00022723"/>
    </source>
</evidence>
<dbReference type="SUPFAM" id="SSF50022">
    <property type="entry name" value="ISP domain"/>
    <property type="match status" value="1"/>
</dbReference>
<dbReference type="Pfam" id="PF00355">
    <property type="entry name" value="Rieske"/>
    <property type="match status" value="1"/>
</dbReference>
<comment type="caution">
    <text evidence="6">The sequence shown here is derived from an EMBL/GenBank/DDBJ whole genome shotgun (WGS) entry which is preliminary data.</text>
</comment>
<dbReference type="PROSITE" id="PS51296">
    <property type="entry name" value="RIESKE"/>
    <property type="match status" value="1"/>
</dbReference>
<evidence type="ECO:0000313" key="7">
    <source>
        <dbReference type="Proteomes" id="UP000734823"/>
    </source>
</evidence>
<evidence type="ECO:0000256" key="4">
    <source>
        <dbReference type="ARBA" id="ARBA00023014"/>
    </source>
</evidence>
<keyword evidence="3" id="KW-0408">Iron</keyword>
<gene>
    <name evidence="6" type="ORF">GPZ80_22995</name>
</gene>
<feature type="domain" description="Rieske" evidence="5">
    <location>
        <begin position="2"/>
        <end position="97"/>
    </location>
</feature>
<accession>A0ABR7LBJ5</accession>
<keyword evidence="2" id="KW-0479">Metal-binding</keyword>
<evidence type="ECO:0000256" key="1">
    <source>
        <dbReference type="ARBA" id="ARBA00022714"/>
    </source>
</evidence>
<dbReference type="Proteomes" id="UP000734823">
    <property type="component" value="Unassembled WGS sequence"/>
</dbReference>
<dbReference type="PANTHER" id="PTHR21496">
    <property type="entry name" value="FERREDOXIN-RELATED"/>
    <property type="match status" value="1"/>
</dbReference>
<evidence type="ECO:0000259" key="5">
    <source>
        <dbReference type="PROSITE" id="PS51296"/>
    </source>
</evidence>
<dbReference type="PANTHER" id="PTHR21496:SF23">
    <property type="entry name" value="3-PHENYLPROPIONATE_CINNAMIC ACID DIOXYGENASE FERREDOXIN SUBUNIT"/>
    <property type="match status" value="1"/>
</dbReference>
<keyword evidence="7" id="KW-1185">Reference proteome</keyword>
<sequence>MSRACALSDLDDGKPHAVEIDDVSVVLVRQGDEVHALRDECSHAELALSEGELTRKGLECWLHGSCFDLRTGAPSAPPATEPVDVYAVTIIDGDVHVDVQRVTNTGVTTTTN</sequence>
<dbReference type="RefSeq" id="WP_187223149.1">
    <property type="nucleotide sequence ID" value="NZ_JABVED010000014.1"/>
</dbReference>
<organism evidence="6 7">
    <name type="scientific">Actinokineospora xionganensis</name>
    <dbReference type="NCBI Taxonomy" id="2684470"/>
    <lineage>
        <taxon>Bacteria</taxon>
        <taxon>Bacillati</taxon>
        <taxon>Actinomycetota</taxon>
        <taxon>Actinomycetes</taxon>
        <taxon>Pseudonocardiales</taxon>
        <taxon>Pseudonocardiaceae</taxon>
        <taxon>Actinokineospora</taxon>
    </lineage>
</organism>
<dbReference type="EMBL" id="JABVED010000014">
    <property type="protein sequence ID" value="MBC6450032.1"/>
    <property type="molecule type" value="Genomic_DNA"/>
</dbReference>
<keyword evidence="4" id="KW-0411">Iron-sulfur</keyword>
<evidence type="ECO:0000313" key="6">
    <source>
        <dbReference type="EMBL" id="MBC6450032.1"/>
    </source>
</evidence>
<dbReference type="InterPro" id="IPR036922">
    <property type="entry name" value="Rieske_2Fe-2S_sf"/>
</dbReference>
<protein>
    <submittedName>
        <fullName evidence="6">Non-heme iron oxygenase ferredoxin subunit</fullName>
    </submittedName>
</protein>
<dbReference type="CDD" id="cd03528">
    <property type="entry name" value="Rieske_RO_ferredoxin"/>
    <property type="match status" value="1"/>
</dbReference>
<reference evidence="6 7" key="1">
    <citation type="submission" date="2020-06" db="EMBL/GenBank/DDBJ databases">
        <title>Actinokineospora xiongansis sp. nov., isolated from soil of Baiyangdian.</title>
        <authorList>
            <person name="Zhang X."/>
        </authorList>
    </citation>
    <scope>NUCLEOTIDE SEQUENCE [LARGE SCALE GENOMIC DNA]</scope>
    <source>
        <strain evidence="6 7">HBU206404</strain>
    </source>
</reference>
<dbReference type="Gene3D" id="2.102.10.10">
    <property type="entry name" value="Rieske [2Fe-2S] iron-sulphur domain"/>
    <property type="match status" value="1"/>
</dbReference>
<keyword evidence="1" id="KW-0001">2Fe-2S</keyword>
<name>A0ABR7LBJ5_9PSEU</name>